<comment type="caution">
    <text evidence="1">The sequence shown here is derived from an EMBL/GenBank/DDBJ whole genome shotgun (WGS) entry which is preliminary data.</text>
</comment>
<name>A0A1D3D4S9_9EIME</name>
<dbReference type="AlphaFoldDB" id="A0A1D3D4S9"/>
<sequence>MWESDEYIGVPLHHRTTYAMVRLLSKHERAKKALWRAVTNFGILSRRASWLTVFRDIGSCLGARQGKAEFVLIME</sequence>
<evidence type="ECO:0000313" key="1">
    <source>
        <dbReference type="EMBL" id="OEH78452.1"/>
    </source>
</evidence>
<proteinExistence type="predicted"/>
<dbReference type="EMBL" id="JROU02000731">
    <property type="protein sequence ID" value="OEH78452.1"/>
    <property type="molecule type" value="Genomic_DNA"/>
</dbReference>
<accession>A0A1D3D4S9</accession>
<dbReference type="InParanoid" id="A0A1D3D4S9"/>
<dbReference type="VEuPathDB" id="ToxoDB:cyc_00445"/>
<evidence type="ECO:0000313" key="2">
    <source>
        <dbReference type="Proteomes" id="UP000095192"/>
    </source>
</evidence>
<keyword evidence="2" id="KW-1185">Reference proteome</keyword>
<organism evidence="1 2">
    <name type="scientific">Cyclospora cayetanensis</name>
    <dbReference type="NCBI Taxonomy" id="88456"/>
    <lineage>
        <taxon>Eukaryota</taxon>
        <taxon>Sar</taxon>
        <taxon>Alveolata</taxon>
        <taxon>Apicomplexa</taxon>
        <taxon>Conoidasida</taxon>
        <taxon>Coccidia</taxon>
        <taxon>Eucoccidiorida</taxon>
        <taxon>Eimeriorina</taxon>
        <taxon>Eimeriidae</taxon>
        <taxon>Cyclospora</taxon>
    </lineage>
</organism>
<dbReference type="Proteomes" id="UP000095192">
    <property type="component" value="Unassembled WGS sequence"/>
</dbReference>
<gene>
    <name evidence="1" type="ORF">cyc_00445</name>
</gene>
<protein>
    <submittedName>
        <fullName evidence="1">Uncharacterized protein</fullName>
    </submittedName>
</protein>
<reference evidence="1 2" key="1">
    <citation type="journal article" date="2016" name="BMC Genomics">
        <title>Comparative genomics reveals Cyclospora cayetanensis possesses coccidia-like metabolism and invasion components but unique surface antigens.</title>
        <authorList>
            <person name="Liu S."/>
            <person name="Wang L."/>
            <person name="Zheng H."/>
            <person name="Xu Z."/>
            <person name="Roellig D.M."/>
            <person name="Li N."/>
            <person name="Frace M.A."/>
            <person name="Tang K."/>
            <person name="Arrowood M.J."/>
            <person name="Moss D.M."/>
            <person name="Zhang L."/>
            <person name="Feng Y."/>
            <person name="Xiao L."/>
        </authorList>
    </citation>
    <scope>NUCLEOTIDE SEQUENCE [LARGE SCALE GENOMIC DNA]</scope>
    <source>
        <strain evidence="1 2">CHN_HEN01</strain>
    </source>
</reference>